<name>A0A4P9W1V8_9FUNG</name>
<gene>
    <name evidence="2" type="ORF">BDK51DRAFT_37750</name>
</gene>
<sequence>MSISSHSSLGWVEGAVEIMAREALKPGATEFISLDLPKLELGRLHVRLSGLSDTAHSASRRPSPFSLVLLFDIYVLSTSPRPDMHSRPREEPVVKDGPGVEQDGAEGSETCSETRLFTAICSFVAGLERQSAWASSLANAVLNLVLLTASQQHLLLVSAESDEPPPSTRLPRPNPATSTTAFPPHLAEAYAEIGDKTYRTLLCLLSPKVTIPLFRRVGSRLSFNDAIRTSKCECNSSDTADGRDLPLPAADLGPEWEPIPDMFRLIYAREAGDMGGACADFRSEEVGPVESGVLHILPQTDSVVKEKAVMWESCVGKEGRLAMRGEEVQRAAEAADFNRVDDAGVDTVVSARFGSARASHHPPPAPAIVLPPLGPFPEPVFVREVAATYGGSAMTLRMLWKPKVGTRFFANGRLRERGAEREIIEKAFEVR</sequence>
<dbReference type="AlphaFoldDB" id="A0A4P9W1V8"/>
<accession>A0A4P9W1V8</accession>
<reference evidence="3" key="1">
    <citation type="journal article" date="2018" name="Nat. Microbiol.">
        <title>Leveraging single-cell genomics to expand the fungal tree of life.</title>
        <authorList>
            <person name="Ahrendt S.R."/>
            <person name="Quandt C.A."/>
            <person name="Ciobanu D."/>
            <person name="Clum A."/>
            <person name="Salamov A."/>
            <person name="Andreopoulos B."/>
            <person name="Cheng J.F."/>
            <person name="Woyke T."/>
            <person name="Pelin A."/>
            <person name="Henrissat B."/>
            <person name="Reynolds N.K."/>
            <person name="Benny G.L."/>
            <person name="Smith M.E."/>
            <person name="James T.Y."/>
            <person name="Grigoriev I.V."/>
        </authorList>
    </citation>
    <scope>NUCLEOTIDE SEQUENCE [LARGE SCALE GENOMIC DNA]</scope>
</reference>
<feature type="compositionally biased region" description="Basic and acidic residues" evidence="1">
    <location>
        <begin position="82"/>
        <end position="94"/>
    </location>
</feature>
<evidence type="ECO:0000313" key="2">
    <source>
        <dbReference type="EMBL" id="RKO86181.1"/>
    </source>
</evidence>
<dbReference type="EMBL" id="KZ998408">
    <property type="protein sequence ID" value="RKO86181.1"/>
    <property type="molecule type" value="Genomic_DNA"/>
</dbReference>
<dbReference type="Proteomes" id="UP000269721">
    <property type="component" value="Unassembled WGS sequence"/>
</dbReference>
<evidence type="ECO:0000313" key="3">
    <source>
        <dbReference type="Proteomes" id="UP000269721"/>
    </source>
</evidence>
<proteinExistence type="predicted"/>
<evidence type="ECO:0000256" key="1">
    <source>
        <dbReference type="SAM" id="MobiDB-lite"/>
    </source>
</evidence>
<feature type="compositionally biased region" description="Pro residues" evidence="1">
    <location>
        <begin position="164"/>
        <end position="174"/>
    </location>
</feature>
<feature type="region of interest" description="Disordered" evidence="1">
    <location>
        <begin position="81"/>
        <end position="108"/>
    </location>
</feature>
<keyword evidence="3" id="KW-1185">Reference proteome</keyword>
<organism evidence="2 3">
    <name type="scientific">Blyttiomyces helicus</name>
    <dbReference type="NCBI Taxonomy" id="388810"/>
    <lineage>
        <taxon>Eukaryota</taxon>
        <taxon>Fungi</taxon>
        <taxon>Fungi incertae sedis</taxon>
        <taxon>Chytridiomycota</taxon>
        <taxon>Chytridiomycota incertae sedis</taxon>
        <taxon>Chytridiomycetes</taxon>
        <taxon>Chytridiomycetes incertae sedis</taxon>
        <taxon>Blyttiomyces</taxon>
    </lineage>
</organism>
<protein>
    <submittedName>
        <fullName evidence="2">Uncharacterized protein</fullName>
    </submittedName>
</protein>
<feature type="region of interest" description="Disordered" evidence="1">
    <location>
        <begin position="159"/>
        <end position="181"/>
    </location>
</feature>